<evidence type="ECO:0000256" key="1">
    <source>
        <dbReference type="SAM" id="Coils"/>
    </source>
</evidence>
<dbReference type="EMBL" id="PGCI01000540">
    <property type="protein sequence ID" value="PLW25405.1"/>
    <property type="molecule type" value="Genomic_DNA"/>
</dbReference>
<proteinExistence type="predicted"/>
<accession>A0A2N5TIU9</accession>
<feature type="coiled-coil region" evidence="1">
    <location>
        <begin position="195"/>
        <end position="229"/>
    </location>
</feature>
<reference evidence="2 3" key="1">
    <citation type="submission" date="2017-11" db="EMBL/GenBank/DDBJ databases">
        <title>De novo assembly and phasing of dikaryotic genomes from two isolates of Puccinia coronata f. sp. avenae, the causal agent of oat crown rust.</title>
        <authorList>
            <person name="Miller M.E."/>
            <person name="Zhang Y."/>
            <person name="Omidvar V."/>
            <person name="Sperschneider J."/>
            <person name="Schwessinger B."/>
            <person name="Raley C."/>
            <person name="Palmer J.M."/>
            <person name="Garnica D."/>
            <person name="Upadhyaya N."/>
            <person name="Rathjen J."/>
            <person name="Taylor J.M."/>
            <person name="Park R.F."/>
            <person name="Dodds P.N."/>
            <person name="Hirsch C.D."/>
            <person name="Kianian S.F."/>
            <person name="Figueroa M."/>
        </authorList>
    </citation>
    <scope>NUCLEOTIDE SEQUENCE [LARGE SCALE GENOMIC DNA]</scope>
    <source>
        <strain evidence="2">12SD80</strain>
    </source>
</reference>
<feature type="coiled-coil region" evidence="1">
    <location>
        <begin position="31"/>
        <end position="100"/>
    </location>
</feature>
<protein>
    <submittedName>
        <fullName evidence="2">Uncharacterized protein</fullName>
    </submittedName>
</protein>
<feature type="non-terminal residue" evidence="2">
    <location>
        <position position="1"/>
    </location>
</feature>
<comment type="caution">
    <text evidence="2">The sequence shown here is derived from an EMBL/GenBank/DDBJ whole genome shotgun (WGS) entry which is preliminary data.</text>
</comment>
<gene>
    <name evidence="2" type="ORF">PCASD_22461</name>
</gene>
<keyword evidence="1" id="KW-0175">Coiled coil</keyword>
<organism evidence="2 3">
    <name type="scientific">Puccinia coronata f. sp. avenae</name>
    <dbReference type="NCBI Taxonomy" id="200324"/>
    <lineage>
        <taxon>Eukaryota</taxon>
        <taxon>Fungi</taxon>
        <taxon>Dikarya</taxon>
        <taxon>Basidiomycota</taxon>
        <taxon>Pucciniomycotina</taxon>
        <taxon>Pucciniomycetes</taxon>
        <taxon>Pucciniales</taxon>
        <taxon>Pucciniaceae</taxon>
        <taxon>Puccinia</taxon>
    </lineage>
</organism>
<evidence type="ECO:0000313" key="3">
    <source>
        <dbReference type="Proteomes" id="UP000235392"/>
    </source>
</evidence>
<name>A0A2N5TIU9_9BASI</name>
<sequence length="229" mass="25969">EVANKRSQQLERVKLVEREKLALGARKKTNLEKLKCSMDAIDNQVKQNEEAHAGDLQENEALRLELEQEEGKYKEVEVETEALVKELGRKERELVSLTEKMKHGKTKQKKLKKSIAEDEHILKEAAATIRDGQEEIETLKVFADQIEIKQAELAPWAAQVTSKKAALDLATSERDLLLKKATDFNSALAAAQETVTRIDEETKAKKTELKQLKLEHAEYQEGIEGARRS</sequence>
<dbReference type="AlphaFoldDB" id="A0A2N5TIU9"/>
<evidence type="ECO:0000313" key="2">
    <source>
        <dbReference type="EMBL" id="PLW25405.1"/>
    </source>
</evidence>
<dbReference type="Proteomes" id="UP000235392">
    <property type="component" value="Unassembled WGS sequence"/>
</dbReference>